<feature type="domain" description="CP-type G" evidence="1">
    <location>
        <begin position="64"/>
        <end position="227"/>
    </location>
</feature>
<dbReference type="EMBL" id="CP003332">
    <property type="protein sequence ID" value="AFJ62771.1"/>
    <property type="molecule type" value="Genomic_DNA"/>
</dbReference>
<reference evidence="2 3" key="1">
    <citation type="journal article" date="2012" name="J. Biotechnol.">
        <title>Genome sequence of the plant growth promoting strain Bacillus amyloliquefaciens subsp. plantarum B9601-Y2 and expression of mersacidin and other secondary metabolites.</title>
        <authorList>
            <person name="He P."/>
            <person name="Hao K."/>
            <person name="Blom J."/>
            <person name="Ruckert C."/>
            <person name="Vater J."/>
            <person name="Mao Z."/>
            <person name="Wu Y."/>
            <person name="Hou M."/>
            <person name="He P."/>
            <person name="He Y."/>
            <person name="Borriss R."/>
        </authorList>
    </citation>
    <scope>NUCLEOTIDE SEQUENCE [LARGE SCALE GENOMIC DNA]</scope>
    <source>
        <strain evidence="2">Y2</strain>
    </source>
</reference>
<dbReference type="InterPro" id="IPR019988">
    <property type="entry name" value="GTP-bd_ribosome_bgen_YqeH"/>
</dbReference>
<sequence length="371" mass="41638">MGGLEMEKVVCIGCGVAIQTEDKQGLGYAPKASLTKENVICQRCFRLKNYNEIQDVSLTDDDFLNILHTIGDTDSLIVKVVDIFDFNGSWINGLNRFVGGNPIILVGNKADILPKSVKRERLVQWMKREAKEYGLKPLDVFLISASRGQGMKEVIDAIEHYREGRDVYVVGCTNVGKSTFINRIIKEVSGEENIITTSQFPGTTLDAIEIPLDDGSALYDTPGIINHHQMAHYVDKRDLKVLTPKKELKPRTFQLNEKQTLYFGGLARFDYVSGDKTAFVCYMPNELMIHRTKLENADALYEKHAGELLTPPGKDHLDEFPELTPHTFTIKEGKTDIVFSGLGWVTVQQADKKITAYAPKGVHVFVRRSLI</sequence>
<dbReference type="Gene3D" id="3.40.50.300">
    <property type="entry name" value="P-loop containing nucleotide triphosphate hydrolases"/>
    <property type="match status" value="1"/>
</dbReference>
<dbReference type="PATRIC" id="fig|1126211.3.peg.2723"/>
<dbReference type="CDD" id="cd01855">
    <property type="entry name" value="YqeH"/>
    <property type="match status" value="1"/>
</dbReference>
<protein>
    <submittedName>
        <fullName evidence="2">GTP-binding protein</fullName>
    </submittedName>
</protein>
<evidence type="ECO:0000313" key="2">
    <source>
        <dbReference type="EMBL" id="AFJ62771.1"/>
    </source>
</evidence>
<dbReference type="KEGG" id="bqy:MUS_2863"/>
<dbReference type="Pfam" id="PF01926">
    <property type="entry name" value="MMR_HSR1"/>
    <property type="match status" value="1"/>
</dbReference>
<dbReference type="InterPro" id="IPR050896">
    <property type="entry name" value="Mito_lipid_metab_GTPase"/>
</dbReference>
<dbReference type="Proteomes" id="UP000002878">
    <property type="component" value="Chromosome"/>
</dbReference>
<dbReference type="GO" id="GO:0005525">
    <property type="term" value="F:GTP binding"/>
    <property type="evidence" value="ECO:0007669"/>
    <property type="project" value="InterPro"/>
</dbReference>
<dbReference type="PANTHER" id="PTHR46434">
    <property type="entry name" value="GENETIC INTERACTOR OF PROHIBITINS 3, MITOCHONDRIAL"/>
    <property type="match status" value="1"/>
</dbReference>
<dbReference type="InterPro" id="IPR030378">
    <property type="entry name" value="G_CP_dom"/>
</dbReference>
<dbReference type="Pfam" id="PF21516">
    <property type="entry name" value="YqeH-like_C"/>
    <property type="match status" value="1"/>
</dbReference>
<dbReference type="InterPro" id="IPR048422">
    <property type="entry name" value="NOA1/YqeH-like_C"/>
</dbReference>
<gene>
    <name evidence="2" type="primary">yqeH</name>
    <name evidence="2" type="ORF">MUS_2863</name>
</gene>
<dbReference type="InterPro" id="IPR006073">
    <property type="entry name" value="GTP-bd"/>
</dbReference>
<evidence type="ECO:0000259" key="1">
    <source>
        <dbReference type="PROSITE" id="PS51721"/>
    </source>
</evidence>
<organism evidence="2 3">
    <name type="scientific">Bacillus amyloliquefaciens (strain Y2)</name>
    <name type="common">Bacillus amyloliquefaciens subsp. plantarum (strain B9601-Y2)</name>
    <dbReference type="NCBI Taxonomy" id="1155777"/>
    <lineage>
        <taxon>Bacteria</taxon>
        <taxon>Bacillati</taxon>
        <taxon>Bacillota</taxon>
        <taxon>Bacilli</taxon>
        <taxon>Bacillales</taxon>
        <taxon>Bacillaceae</taxon>
        <taxon>Bacillus</taxon>
        <taxon>Bacillus amyloliquefaciens group</taxon>
    </lineage>
</organism>
<evidence type="ECO:0000313" key="3">
    <source>
        <dbReference type="Proteomes" id="UP000002878"/>
    </source>
</evidence>
<dbReference type="AlphaFoldDB" id="I2C7Z7"/>
<proteinExistence type="predicted"/>
<dbReference type="PANTHER" id="PTHR46434:SF1">
    <property type="entry name" value="GENETIC INTERACTOR OF PROHIBITINS 3, MITOCHONDRIAL"/>
    <property type="match status" value="1"/>
</dbReference>
<dbReference type="InterPro" id="IPR027417">
    <property type="entry name" value="P-loop_NTPase"/>
</dbReference>
<dbReference type="SUPFAM" id="SSF52540">
    <property type="entry name" value="P-loop containing nucleoside triphosphate hydrolases"/>
    <property type="match status" value="1"/>
</dbReference>
<dbReference type="HOGENOM" id="CLU_017878_0_2_9"/>
<accession>I2C7Z7</accession>
<dbReference type="PROSITE" id="PS51721">
    <property type="entry name" value="G_CP"/>
    <property type="match status" value="1"/>
</dbReference>
<name>I2C7Z7_BACAY</name>
<dbReference type="NCBIfam" id="TIGR03597">
    <property type="entry name" value="GTPase_YqeH"/>
    <property type="match status" value="1"/>
</dbReference>